<dbReference type="NCBIfam" id="TIGR00460">
    <property type="entry name" value="fmt"/>
    <property type="match status" value="1"/>
</dbReference>
<dbReference type="InterPro" id="IPR005793">
    <property type="entry name" value="Formyl_trans_C"/>
</dbReference>
<feature type="binding site" evidence="5">
    <location>
        <begin position="111"/>
        <end position="114"/>
    </location>
    <ligand>
        <name>(6S)-5,6,7,8-tetrahydrofolate</name>
        <dbReference type="ChEBI" id="CHEBI:57453"/>
    </ligand>
</feature>
<dbReference type="InterPro" id="IPR005794">
    <property type="entry name" value="Fmt"/>
</dbReference>
<dbReference type="SUPFAM" id="SSF50486">
    <property type="entry name" value="FMT C-terminal domain-like"/>
    <property type="match status" value="1"/>
</dbReference>
<sequence>MRIIFMGTPEFAVPCLEMLIKNHTEYSVVCVVTKPDMPKGRTYRMTPPPVKETAEAAGIPVLQPKSVRTEDFWGVLRSYKPDLFVTAAYGKILPKELLEIPPMGCINVHASLLPKYRGAAPLWHAVINGERESGITTMMTDAGMDTGDILLSDRYPIDADMTMGELHDALSHLGPITLKRTLEALANGTLTRTPQNHEEATYAPMVNRDTGKIDWSASAQQIHNLVRGTNPFPVSFSFDETGARIKIWRTLLTGEKRPLSLEPGTVTEASKEGILVAAGDAMLRITELQGPSAKKMTAGEYVNGHKITKFT</sequence>
<dbReference type="InterPro" id="IPR036477">
    <property type="entry name" value="Formyl_transf_N_sf"/>
</dbReference>
<evidence type="ECO:0000313" key="9">
    <source>
        <dbReference type="Proteomes" id="UP000824089"/>
    </source>
</evidence>
<feature type="domain" description="Formyl transferase C-terminal" evidence="7">
    <location>
        <begin position="208"/>
        <end position="305"/>
    </location>
</feature>
<dbReference type="InterPro" id="IPR041711">
    <property type="entry name" value="Met-tRNA-FMT_N"/>
</dbReference>
<proteinExistence type="inferred from homology"/>
<dbReference type="AlphaFoldDB" id="A0A9D1I8L2"/>
<dbReference type="EC" id="2.1.2.9" evidence="2 5"/>
<protein>
    <recommendedName>
        <fullName evidence="2 5">Methionyl-tRNA formyltransferase</fullName>
        <ecNumber evidence="2 5">2.1.2.9</ecNumber>
    </recommendedName>
</protein>
<dbReference type="Gene3D" id="3.40.50.12230">
    <property type="match status" value="1"/>
</dbReference>
<feature type="domain" description="Formyl transferase N-terminal" evidence="6">
    <location>
        <begin position="1"/>
        <end position="180"/>
    </location>
</feature>
<evidence type="ECO:0000313" key="8">
    <source>
        <dbReference type="EMBL" id="HIU29223.1"/>
    </source>
</evidence>
<dbReference type="Proteomes" id="UP000824089">
    <property type="component" value="Unassembled WGS sequence"/>
</dbReference>
<dbReference type="CDD" id="cd08704">
    <property type="entry name" value="Met_tRNA_FMT_C"/>
    <property type="match status" value="1"/>
</dbReference>
<comment type="similarity">
    <text evidence="1 5">Belongs to the Fmt family.</text>
</comment>
<dbReference type="InterPro" id="IPR002376">
    <property type="entry name" value="Formyl_transf_N"/>
</dbReference>
<dbReference type="FunFam" id="3.40.50.12230:FF:000001">
    <property type="entry name" value="Methionyl-tRNA formyltransferase"/>
    <property type="match status" value="1"/>
</dbReference>
<keyword evidence="4 5" id="KW-0648">Protein biosynthesis</keyword>
<dbReference type="EMBL" id="DVMM01000058">
    <property type="protein sequence ID" value="HIU29223.1"/>
    <property type="molecule type" value="Genomic_DNA"/>
</dbReference>
<comment type="catalytic activity">
    <reaction evidence="5">
        <text>L-methionyl-tRNA(fMet) + (6R)-10-formyltetrahydrofolate = N-formyl-L-methionyl-tRNA(fMet) + (6S)-5,6,7,8-tetrahydrofolate + H(+)</text>
        <dbReference type="Rhea" id="RHEA:24380"/>
        <dbReference type="Rhea" id="RHEA-COMP:9952"/>
        <dbReference type="Rhea" id="RHEA-COMP:9953"/>
        <dbReference type="ChEBI" id="CHEBI:15378"/>
        <dbReference type="ChEBI" id="CHEBI:57453"/>
        <dbReference type="ChEBI" id="CHEBI:78530"/>
        <dbReference type="ChEBI" id="CHEBI:78844"/>
        <dbReference type="ChEBI" id="CHEBI:195366"/>
        <dbReference type="EC" id="2.1.2.9"/>
    </reaction>
</comment>
<dbReference type="PANTHER" id="PTHR11138:SF5">
    <property type="entry name" value="METHIONYL-TRNA FORMYLTRANSFERASE, MITOCHONDRIAL"/>
    <property type="match status" value="1"/>
</dbReference>
<gene>
    <name evidence="5" type="primary">fmt</name>
    <name evidence="8" type="ORF">IAD50_02880</name>
</gene>
<name>A0A9D1I8L2_9CLOT</name>
<dbReference type="PANTHER" id="PTHR11138">
    <property type="entry name" value="METHIONYL-TRNA FORMYLTRANSFERASE"/>
    <property type="match status" value="1"/>
</dbReference>
<dbReference type="GO" id="GO:0005829">
    <property type="term" value="C:cytosol"/>
    <property type="evidence" value="ECO:0007669"/>
    <property type="project" value="TreeGrafter"/>
</dbReference>
<reference evidence="8" key="1">
    <citation type="submission" date="2020-10" db="EMBL/GenBank/DDBJ databases">
        <authorList>
            <person name="Gilroy R."/>
        </authorList>
    </citation>
    <scope>NUCLEOTIDE SEQUENCE</scope>
    <source>
        <strain evidence="8">CHK195-4489</strain>
    </source>
</reference>
<dbReference type="InterPro" id="IPR044135">
    <property type="entry name" value="Met-tRNA-FMT_C"/>
</dbReference>
<evidence type="ECO:0000259" key="6">
    <source>
        <dbReference type="Pfam" id="PF00551"/>
    </source>
</evidence>
<comment type="caution">
    <text evidence="8">The sequence shown here is derived from an EMBL/GenBank/DDBJ whole genome shotgun (WGS) entry which is preliminary data.</text>
</comment>
<dbReference type="Pfam" id="PF00551">
    <property type="entry name" value="Formyl_trans_N"/>
    <property type="match status" value="1"/>
</dbReference>
<comment type="function">
    <text evidence="5">Attaches a formyl group to the free amino group of methionyl-tRNA(fMet). The formyl group appears to play a dual role in the initiator identity of N-formylmethionyl-tRNA by promoting its recognition by IF2 and preventing the misappropriation of this tRNA by the elongation apparatus.</text>
</comment>
<dbReference type="InterPro" id="IPR011034">
    <property type="entry name" value="Formyl_transferase-like_C_sf"/>
</dbReference>
<accession>A0A9D1I8L2</accession>
<evidence type="ECO:0000256" key="5">
    <source>
        <dbReference type="HAMAP-Rule" id="MF_00182"/>
    </source>
</evidence>
<evidence type="ECO:0000256" key="3">
    <source>
        <dbReference type="ARBA" id="ARBA00022679"/>
    </source>
</evidence>
<evidence type="ECO:0000259" key="7">
    <source>
        <dbReference type="Pfam" id="PF02911"/>
    </source>
</evidence>
<dbReference type="GO" id="GO:0004479">
    <property type="term" value="F:methionyl-tRNA formyltransferase activity"/>
    <property type="evidence" value="ECO:0007669"/>
    <property type="project" value="UniProtKB-UniRule"/>
</dbReference>
<dbReference type="CDD" id="cd08646">
    <property type="entry name" value="FMT_core_Met-tRNA-FMT_N"/>
    <property type="match status" value="1"/>
</dbReference>
<keyword evidence="3 5" id="KW-0808">Transferase</keyword>
<evidence type="ECO:0000256" key="4">
    <source>
        <dbReference type="ARBA" id="ARBA00022917"/>
    </source>
</evidence>
<dbReference type="SUPFAM" id="SSF53328">
    <property type="entry name" value="Formyltransferase"/>
    <property type="match status" value="1"/>
</dbReference>
<organism evidence="8 9">
    <name type="scientific">Candidatus Egerieisoma faecipullorum</name>
    <dbReference type="NCBI Taxonomy" id="2840963"/>
    <lineage>
        <taxon>Bacteria</taxon>
        <taxon>Bacillati</taxon>
        <taxon>Bacillota</taxon>
        <taxon>Clostridia</taxon>
        <taxon>Eubacteriales</taxon>
        <taxon>Clostridiaceae</taxon>
        <taxon>Clostridiaceae incertae sedis</taxon>
        <taxon>Candidatus Egerieisoma</taxon>
    </lineage>
</organism>
<reference evidence="8" key="2">
    <citation type="journal article" date="2021" name="PeerJ">
        <title>Extensive microbial diversity within the chicken gut microbiome revealed by metagenomics and culture.</title>
        <authorList>
            <person name="Gilroy R."/>
            <person name="Ravi A."/>
            <person name="Getino M."/>
            <person name="Pursley I."/>
            <person name="Horton D.L."/>
            <person name="Alikhan N.F."/>
            <person name="Baker D."/>
            <person name="Gharbi K."/>
            <person name="Hall N."/>
            <person name="Watson M."/>
            <person name="Adriaenssens E.M."/>
            <person name="Foster-Nyarko E."/>
            <person name="Jarju S."/>
            <person name="Secka A."/>
            <person name="Antonio M."/>
            <person name="Oren A."/>
            <person name="Chaudhuri R.R."/>
            <person name="La Ragione R."/>
            <person name="Hildebrand F."/>
            <person name="Pallen M.J."/>
        </authorList>
    </citation>
    <scope>NUCLEOTIDE SEQUENCE</scope>
    <source>
        <strain evidence="8">CHK195-4489</strain>
    </source>
</reference>
<evidence type="ECO:0000256" key="1">
    <source>
        <dbReference type="ARBA" id="ARBA00010699"/>
    </source>
</evidence>
<dbReference type="HAMAP" id="MF_00182">
    <property type="entry name" value="Formyl_trans"/>
    <property type="match status" value="1"/>
</dbReference>
<dbReference type="Pfam" id="PF02911">
    <property type="entry name" value="Formyl_trans_C"/>
    <property type="match status" value="1"/>
</dbReference>
<evidence type="ECO:0000256" key="2">
    <source>
        <dbReference type="ARBA" id="ARBA00012261"/>
    </source>
</evidence>